<feature type="compositionally biased region" description="Basic and acidic residues" evidence="4">
    <location>
        <begin position="353"/>
        <end position="373"/>
    </location>
</feature>
<dbReference type="GO" id="GO:0005840">
    <property type="term" value="C:ribosome"/>
    <property type="evidence" value="ECO:0007669"/>
    <property type="project" value="UniProtKB-KW"/>
</dbReference>
<gene>
    <name evidence="5" type="ORF">SETTUDRAFT_162766</name>
</gene>
<evidence type="ECO:0000313" key="5">
    <source>
        <dbReference type="EMBL" id="EOA92351.1"/>
    </source>
</evidence>
<comment type="similarity">
    <text evidence="1">Belongs to the universal ribosomal protein uL24 family.</text>
</comment>
<dbReference type="PANTHER" id="PTHR12903">
    <property type="entry name" value="MITOCHONDRIAL RIBOSOMAL PROTEIN L24"/>
    <property type="match status" value="1"/>
</dbReference>
<evidence type="ECO:0000256" key="2">
    <source>
        <dbReference type="ARBA" id="ARBA00022980"/>
    </source>
</evidence>
<dbReference type="InterPro" id="IPR008991">
    <property type="entry name" value="Translation_prot_SH3-like_sf"/>
</dbReference>
<dbReference type="OrthoDB" id="359154at2759"/>
<dbReference type="RefSeq" id="XP_008021183.1">
    <property type="nucleotide sequence ID" value="XM_008022992.1"/>
</dbReference>
<dbReference type="eggNOG" id="ENOG502QUDZ">
    <property type="taxonomic scope" value="Eukaryota"/>
</dbReference>
<reference evidence="5 6" key="1">
    <citation type="journal article" date="2012" name="PLoS Pathog.">
        <title>Diverse lifestyles and strategies of plant pathogenesis encoded in the genomes of eighteen Dothideomycetes fungi.</title>
        <authorList>
            <person name="Ohm R.A."/>
            <person name="Feau N."/>
            <person name="Henrissat B."/>
            <person name="Schoch C.L."/>
            <person name="Horwitz B.A."/>
            <person name="Barry K.W."/>
            <person name="Condon B.J."/>
            <person name="Copeland A.C."/>
            <person name="Dhillon B."/>
            <person name="Glaser F."/>
            <person name="Hesse C.N."/>
            <person name="Kosti I."/>
            <person name="LaButti K."/>
            <person name="Lindquist E.A."/>
            <person name="Lucas S."/>
            <person name="Salamov A.A."/>
            <person name="Bradshaw R.E."/>
            <person name="Ciuffetti L."/>
            <person name="Hamelin R.C."/>
            <person name="Kema G.H.J."/>
            <person name="Lawrence C."/>
            <person name="Scott J.A."/>
            <person name="Spatafora J.W."/>
            <person name="Turgeon B.G."/>
            <person name="de Wit P.J.G.M."/>
            <person name="Zhong S."/>
            <person name="Goodwin S.B."/>
            <person name="Grigoriev I.V."/>
        </authorList>
    </citation>
    <scope>NUCLEOTIDE SEQUENCE [LARGE SCALE GENOMIC DNA]</scope>
    <source>
        <strain evidence="6">28A</strain>
    </source>
</reference>
<keyword evidence="2" id="KW-0689">Ribosomal protein</keyword>
<evidence type="ECO:0000256" key="3">
    <source>
        <dbReference type="ARBA" id="ARBA00023274"/>
    </source>
</evidence>
<dbReference type="HOGENOM" id="CLU_533327_0_0_1"/>
<name>R0J6M2_EXST2</name>
<dbReference type="AlphaFoldDB" id="R0J6M2"/>
<dbReference type="GeneID" id="19398526"/>
<protein>
    <recommendedName>
        <fullName evidence="7">KOW domain-containing protein</fullName>
    </recommendedName>
</protein>
<dbReference type="GO" id="GO:0003735">
    <property type="term" value="F:structural constituent of ribosome"/>
    <property type="evidence" value="ECO:0007669"/>
    <property type="project" value="InterPro"/>
</dbReference>
<feature type="region of interest" description="Disordered" evidence="4">
    <location>
        <begin position="497"/>
        <end position="517"/>
    </location>
</feature>
<evidence type="ECO:0000256" key="4">
    <source>
        <dbReference type="SAM" id="MobiDB-lite"/>
    </source>
</evidence>
<dbReference type="InterPro" id="IPR014722">
    <property type="entry name" value="Rib_uL2_dom2"/>
</dbReference>
<feature type="compositionally biased region" description="Basic and acidic residues" evidence="4">
    <location>
        <begin position="324"/>
        <end position="335"/>
    </location>
</feature>
<dbReference type="InterPro" id="IPR005825">
    <property type="entry name" value="Ribosomal_uL24_CS"/>
</dbReference>
<dbReference type="Proteomes" id="UP000016935">
    <property type="component" value="Unassembled WGS sequence"/>
</dbReference>
<evidence type="ECO:0008006" key="7">
    <source>
        <dbReference type="Google" id="ProtNLM"/>
    </source>
</evidence>
<dbReference type="STRING" id="671987.R0J6M2"/>
<dbReference type="EMBL" id="KB908481">
    <property type="protein sequence ID" value="EOA92351.1"/>
    <property type="molecule type" value="Genomic_DNA"/>
</dbReference>
<evidence type="ECO:0000256" key="1">
    <source>
        <dbReference type="ARBA" id="ARBA00010618"/>
    </source>
</evidence>
<dbReference type="PROSITE" id="PS01108">
    <property type="entry name" value="RIBOSOMAL_L24"/>
    <property type="match status" value="1"/>
</dbReference>
<organism evidence="5 6">
    <name type="scientific">Exserohilum turcicum (strain 28A)</name>
    <name type="common">Northern leaf blight fungus</name>
    <name type="synonym">Setosphaeria turcica</name>
    <dbReference type="NCBI Taxonomy" id="671987"/>
    <lineage>
        <taxon>Eukaryota</taxon>
        <taxon>Fungi</taxon>
        <taxon>Dikarya</taxon>
        <taxon>Ascomycota</taxon>
        <taxon>Pezizomycotina</taxon>
        <taxon>Dothideomycetes</taxon>
        <taxon>Pleosporomycetidae</taxon>
        <taxon>Pleosporales</taxon>
        <taxon>Pleosporineae</taxon>
        <taxon>Pleosporaceae</taxon>
        <taxon>Exserohilum</taxon>
    </lineage>
</organism>
<feature type="region of interest" description="Disordered" evidence="4">
    <location>
        <begin position="324"/>
        <end position="378"/>
    </location>
</feature>
<proteinExistence type="inferred from homology"/>
<accession>R0J6M2</accession>
<keyword evidence="6" id="KW-1185">Reference proteome</keyword>
<dbReference type="InterPro" id="IPR041988">
    <property type="entry name" value="Ribosomal_uL24_KOW"/>
</dbReference>
<keyword evidence="3" id="KW-0687">Ribonucleoprotein</keyword>
<dbReference type="GO" id="GO:1990904">
    <property type="term" value="C:ribonucleoprotein complex"/>
    <property type="evidence" value="ECO:0007669"/>
    <property type="project" value="UniProtKB-KW"/>
</dbReference>
<evidence type="ECO:0000313" key="6">
    <source>
        <dbReference type="Proteomes" id="UP000016935"/>
    </source>
</evidence>
<dbReference type="SUPFAM" id="SSF50104">
    <property type="entry name" value="Translation proteins SH3-like domain"/>
    <property type="match status" value="1"/>
</dbReference>
<dbReference type="GO" id="GO:0006412">
    <property type="term" value="P:translation"/>
    <property type="evidence" value="ECO:0007669"/>
    <property type="project" value="InterPro"/>
</dbReference>
<reference evidence="5 6" key="2">
    <citation type="journal article" date="2013" name="PLoS Genet.">
        <title>Comparative genome structure, secondary metabolite, and effector coding capacity across Cochliobolus pathogens.</title>
        <authorList>
            <person name="Condon B.J."/>
            <person name="Leng Y."/>
            <person name="Wu D."/>
            <person name="Bushley K.E."/>
            <person name="Ohm R.A."/>
            <person name="Otillar R."/>
            <person name="Martin J."/>
            <person name="Schackwitz W."/>
            <person name="Grimwood J."/>
            <person name="MohdZainudin N."/>
            <person name="Xue C."/>
            <person name="Wang R."/>
            <person name="Manning V.A."/>
            <person name="Dhillon B."/>
            <person name="Tu Z.J."/>
            <person name="Steffenson B.J."/>
            <person name="Salamov A."/>
            <person name="Sun H."/>
            <person name="Lowry S."/>
            <person name="LaButti K."/>
            <person name="Han J."/>
            <person name="Copeland A."/>
            <person name="Lindquist E."/>
            <person name="Barry K."/>
            <person name="Schmutz J."/>
            <person name="Baker S.E."/>
            <person name="Ciuffetti L.M."/>
            <person name="Grigoriev I.V."/>
            <person name="Zhong S."/>
            <person name="Turgeon B.G."/>
        </authorList>
    </citation>
    <scope>NUCLEOTIDE SEQUENCE [LARGE SCALE GENOMIC DNA]</scope>
    <source>
        <strain evidence="6">28A</strain>
    </source>
</reference>
<dbReference type="CDD" id="cd06089">
    <property type="entry name" value="KOW_RPL26"/>
    <property type="match status" value="1"/>
</dbReference>
<dbReference type="InterPro" id="IPR003256">
    <property type="entry name" value="Ribosomal_uL24"/>
</dbReference>
<sequence>MSQLVVRPGRNAARQAKRLKEIRKVKNAIQWHERERKKRQELKQERWESKQAALQRMMWENEHIKGAKRRALKNAKEDWKLGPLRPNRAIGPDADKYGALSAARLQKPEIPVKTLKHRNAVREKKGLELEYPLVVDNKKYFPIVKDDRVVILKGKDAGKIGVVRDIMSRTHEVVIKDLNMQYFDSAVFSAAEEDMGPKREAEVAIPLDHVRLVIPSEINQGGVKRYKDVMVEKIFMERHTTGIDPYTGTDYGNSEIPEEHQYDPRNGLPVFDRYIAGTNHRIEWPWEREEWTEEVATTEEKSADSRSWFKKTVATISQPFSSLDRWRSSNKKSSEQQDSSALKTDDIEENLTEIEKQQRERLKTSPPRSKDLDLPEAYNDVDTTRNIVERADSMSYTLATPPFPDTLSEELRDEIHDFSIKMKKERDPKAPRIKINKHSEQGVLAREIAKERKRAADAMKTPMQLRWELDQRKKAEALKKQPLVDQESLLTALGQHMQKKAAKPYLGKKQFPDQELD</sequence>
<dbReference type="GO" id="GO:0003723">
    <property type="term" value="F:RNA binding"/>
    <property type="evidence" value="ECO:0007669"/>
    <property type="project" value="InterPro"/>
</dbReference>
<dbReference type="Gene3D" id="2.30.30.30">
    <property type="match status" value="1"/>
</dbReference>